<keyword evidence="2" id="KW-0812">Transmembrane</keyword>
<feature type="compositionally biased region" description="Polar residues" evidence="1">
    <location>
        <begin position="120"/>
        <end position="137"/>
    </location>
</feature>
<reference evidence="3 4" key="1">
    <citation type="submission" date="2023-07" db="EMBL/GenBank/DDBJ databases">
        <title>Genomic Encyclopedia of Type Strains, Phase IV (KMG-IV): sequencing the most valuable type-strain genomes for metagenomic binning, comparative biology and taxonomic classification.</title>
        <authorList>
            <person name="Goeker M."/>
        </authorList>
    </citation>
    <scope>NUCLEOTIDE SEQUENCE [LARGE SCALE GENOMIC DNA]</scope>
    <source>
        <strain evidence="3 4">DSM 16784</strain>
    </source>
</reference>
<feature type="compositionally biased region" description="Polar residues" evidence="1">
    <location>
        <begin position="98"/>
        <end position="113"/>
    </location>
</feature>
<dbReference type="NCBIfam" id="TIGR01167">
    <property type="entry name" value="LPXTG_anchor"/>
    <property type="match status" value="1"/>
</dbReference>
<evidence type="ECO:0000313" key="4">
    <source>
        <dbReference type="Proteomes" id="UP001230220"/>
    </source>
</evidence>
<gene>
    <name evidence="3" type="ORF">J2S15_001389</name>
</gene>
<keyword evidence="2" id="KW-0472">Membrane</keyword>
<comment type="caution">
    <text evidence="3">The sequence shown here is derived from an EMBL/GenBank/DDBJ whole genome shotgun (WGS) entry which is preliminary data.</text>
</comment>
<name>A0ABU0E195_9FIRM</name>
<dbReference type="Proteomes" id="UP001230220">
    <property type="component" value="Unassembled WGS sequence"/>
</dbReference>
<keyword evidence="2" id="KW-1133">Transmembrane helix</keyword>
<accession>A0ABU0E195</accession>
<dbReference type="RefSeq" id="WP_307406708.1">
    <property type="nucleotide sequence ID" value="NZ_JAUSUR010000002.1"/>
</dbReference>
<organism evidence="3 4">
    <name type="scientific">Breznakia pachnodae</name>
    <dbReference type="NCBI Taxonomy" id="265178"/>
    <lineage>
        <taxon>Bacteria</taxon>
        <taxon>Bacillati</taxon>
        <taxon>Bacillota</taxon>
        <taxon>Erysipelotrichia</taxon>
        <taxon>Erysipelotrichales</taxon>
        <taxon>Erysipelotrichaceae</taxon>
        <taxon>Breznakia</taxon>
    </lineage>
</organism>
<feature type="transmembrane region" description="Helical" evidence="2">
    <location>
        <begin position="146"/>
        <end position="163"/>
    </location>
</feature>
<protein>
    <submittedName>
        <fullName evidence="3">LPXTG-motif cell wall-anchored protein</fullName>
    </submittedName>
</protein>
<evidence type="ECO:0000256" key="2">
    <source>
        <dbReference type="SAM" id="Phobius"/>
    </source>
</evidence>
<evidence type="ECO:0000313" key="3">
    <source>
        <dbReference type="EMBL" id="MDQ0360644.1"/>
    </source>
</evidence>
<sequence>MDEAQKQLDEKNFVVLEAFKVFTGKGTVYTKIDAPVEKFTKVYVDGKELAASNYEVTSGSTVITLNGTYLKTLANGTYDVDVEFSSGAVVKTKLTVNVSNNPSTKPTDPSQPTVDAPTVSKPSVNPNGTSTSGVNTVNTGDQTNMVLLYGLLISSLLGIAVVTKKRKMQ</sequence>
<proteinExistence type="predicted"/>
<dbReference type="EMBL" id="JAUSUR010000002">
    <property type="protein sequence ID" value="MDQ0360644.1"/>
    <property type="molecule type" value="Genomic_DNA"/>
</dbReference>
<dbReference type="InterPro" id="IPR013783">
    <property type="entry name" value="Ig-like_fold"/>
</dbReference>
<evidence type="ECO:0000256" key="1">
    <source>
        <dbReference type="SAM" id="MobiDB-lite"/>
    </source>
</evidence>
<feature type="region of interest" description="Disordered" evidence="1">
    <location>
        <begin position="98"/>
        <end position="137"/>
    </location>
</feature>
<dbReference type="Gene3D" id="2.60.40.10">
    <property type="entry name" value="Immunoglobulins"/>
    <property type="match status" value="1"/>
</dbReference>
<keyword evidence="4" id="KW-1185">Reference proteome</keyword>